<dbReference type="HOGENOM" id="CLU_121029_0_0_1"/>
<comment type="caution">
    <text evidence="2">The sequence shown here is derived from an EMBL/GenBank/DDBJ whole genome shotgun (WGS) entry which is preliminary data.</text>
</comment>
<feature type="region of interest" description="Disordered" evidence="1">
    <location>
        <begin position="20"/>
        <end position="65"/>
    </location>
</feature>
<feature type="compositionally biased region" description="Polar residues" evidence="1">
    <location>
        <begin position="27"/>
        <end position="43"/>
    </location>
</feature>
<reference evidence="2 3" key="1">
    <citation type="journal article" date="2014" name="Genome Announc.">
        <title>Draft genome sequence of Sclerotinia borealis, a psychrophilic plant pathogenic fungus.</title>
        <authorList>
            <person name="Mardanov A.V."/>
            <person name="Beletsky A.V."/>
            <person name="Kadnikov V.V."/>
            <person name="Ignatov A.N."/>
            <person name="Ravin N.V."/>
        </authorList>
    </citation>
    <scope>NUCLEOTIDE SEQUENCE [LARGE SCALE GENOMIC DNA]</scope>
    <source>
        <strain evidence="3">F-4157</strain>
    </source>
</reference>
<evidence type="ECO:0000313" key="2">
    <source>
        <dbReference type="EMBL" id="ESZ94864.1"/>
    </source>
</evidence>
<organism evidence="2 3">
    <name type="scientific">Sclerotinia borealis (strain F-4128)</name>
    <dbReference type="NCBI Taxonomy" id="1432307"/>
    <lineage>
        <taxon>Eukaryota</taxon>
        <taxon>Fungi</taxon>
        <taxon>Dikarya</taxon>
        <taxon>Ascomycota</taxon>
        <taxon>Pezizomycotina</taxon>
        <taxon>Leotiomycetes</taxon>
        <taxon>Helotiales</taxon>
        <taxon>Sclerotiniaceae</taxon>
        <taxon>Sclerotinia</taxon>
    </lineage>
</organism>
<gene>
    <name evidence="2" type="ORF">SBOR_4740</name>
</gene>
<sequence>MTSVQGYYSNYERSIVPQSLRAGPLSSKPNVDSSLKKSNTRFVTNRKPLPKPRPQEEVRPNLPIPVPANKPAGYYLVLQRSRSKNIQLETQIIRPLPERKGGPQFAFGCLPNKKPRAGPQYQQPSVRPKQDDIEPPTVKQPPQSKFGYYPIYERAPGLVESLKQQTTPKLTSTTEVPQLSIPKKNPRGRYPDYELS</sequence>
<dbReference type="OrthoDB" id="3463373at2759"/>
<keyword evidence="3" id="KW-1185">Reference proteome</keyword>
<name>W9CJP0_SCLBF</name>
<dbReference type="EMBL" id="AYSA01000222">
    <property type="protein sequence ID" value="ESZ94864.1"/>
    <property type="molecule type" value="Genomic_DNA"/>
</dbReference>
<dbReference type="AlphaFoldDB" id="W9CJP0"/>
<proteinExistence type="predicted"/>
<protein>
    <submittedName>
        <fullName evidence="2">Uncharacterized protein</fullName>
    </submittedName>
</protein>
<dbReference type="Proteomes" id="UP000019487">
    <property type="component" value="Unassembled WGS sequence"/>
</dbReference>
<accession>W9CJP0</accession>
<evidence type="ECO:0000313" key="3">
    <source>
        <dbReference type="Proteomes" id="UP000019487"/>
    </source>
</evidence>
<feature type="region of interest" description="Disordered" evidence="1">
    <location>
        <begin position="109"/>
        <end position="196"/>
    </location>
</feature>
<feature type="compositionally biased region" description="Polar residues" evidence="1">
    <location>
        <begin position="162"/>
        <end position="177"/>
    </location>
</feature>
<evidence type="ECO:0000256" key="1">
    <source>
        <dbReference type="SAM" id="MobiDB-lite"/>
    </source>
</evidence>